<evidence type="ECO:0000256" key="1">
    <source>
        <dbReference type="SAM" id="MobiDB-lite"/>
    </source>
</evidence>
<organism evidence="2 3">
    <name type="scientific">Notothenia coriiceps</name>
    <name type="common">black rockcod</name>
    <dbReference type="NCBI Taxonomy" id="8208"/>
    <lineage>
        <taxon>Eukaryota</taxon>
        <taxon>Metazoa</taxon>
        <taxon>Chordata</taxon>
        <taxon>Craniata</taxon>
        <taxon>Vertebrata</taxon>
        <taxon>Euteleostomi</taxon>
        <taxon>Actinopterygii</taxon>
        <taxon>Neopterygii</taxon>
        <taxon>Teleostei</taxon>
        <taxon>Neoteleostei</taxon>
        <taxon>Acanthomorphata</taxon>
        <taxon>Eupercaria</taxon>
        <taxon>Perciformes</taxon>
        <taxon>Notothenioidei</taxon>
        <taxon>Nototheniidae</taxon>
        <taxon>Notothenia</taxon>
    </lineage>
</organism>
<dbReference type="Proteomes" id="UP000504611">
    <property type="component" value="Unplaced"/>
</dbReference>
<protein>
    <submittedName>
        <fullName evidence="3">Trinucleotide repeat-containing gene 6B protein-like</fullName>
    </submittedName>
</protein>
<accession>A0A6I9NI19</accession>
<gene>
    <name evidence="3" type="primary">LOC104949461</name>
</gene>
<reference evidence="3" key="1">
    <citation type="submission" date="2025-08" db="UniProtKB">
        <authorList>
            <consortium name="RefSeq"/>
        </authorList>
    </citation>
    <scope>IDENTIFICATION</scope>
    <source>
        <tissue evidence="3">Muscle</tissue>
    </source>
</reference>
<sequence length="110" mass="11819">MDLAPGSLQEKKMEAEKRAMGMNMNDYNGDMRKVGRGGGGGGGGGGMGYRPPGSKEATPGDAGSYYDKTLPLTNQDWCLGEEGPCSLYSPPTVYKSHSLFNHTIPFRQVR</sequence>
<feature type="compositionally biased region" description="Gly residues" evidence="1">
    <location>
        <begin position="36"/>
        <end position="48"/>
    </location>
</feature>
<proteinExistence type="predicted"/>
<evidence type="ECO:0000313" key="2">
    <source>
        <dbReference type="Proteomes" id="UP000504611"/>
    </source>
</evidence>
<dbReference type="OrthoDB" id="5919166at2759"/>
<evidence type="ECO:0000313" key="3">
    <source>
        <dbReference type="RefSeq" id="XP_010774120.1"/>
    </source>
</evidence>
<dbReference type="GeneID" id="104949461"/>
<feature type="region of interest" description="Disordered" evidence="1">
    <location>
        <begin position="23"/>
        <end position="66"/>
    </location>
</feature>
<dbReference type="RefSeq" id="XP_010774120.1">
    <property type="nucleotide sequence ID" value="XM_010775818.1"/>
</dbReference>
<dbReference type="AlphaFoldDB" id="A0A6I9NI19"/>
<name>A0A6I9NI19_9TELE</name>
<keyword evidence="2" id="KW-1185">Reference proteome</keyword>
<dbReference type="KEGG" id="ncc:104949461"/>